<evidence type="ECO:0000259" key="4">
    <source>
        <dbReference type="PROSITE" id="PS51186"/>
    </source>
</evidence>
<dbReference type="SUPFAM" id="SSF55729">
    <property type="entry name" value="Acyl-CoA N-acyltransferases (Nat)"/>
    <property type="match status" value="1"/>
</dbReference>
<protein>
    <submittedName>
        <fullName evidence="5">Acyl-CoA N-acyltransferase</fullName>
    </submittedName>
</protein>
<dbReference type="OrthoDB" id="497692at2759"/>
<feature type="compositionally biased region" description="Low complexity" evidence="3">
    <location>
        <begin position="8"/>
        <end position="20"/>
    </location>
</feature>
<evidence type="ECO:0000256" key="1">
    <source>
        <dbReference type="ARBA" id="ARBA00022679"/>
    </source>
</evidence>
<name>A0A090M8N9_OSTTA</name>
<keyword evidence="6" id="KW-1185">Reference proteome</keyword>
<sequence length="253" mass="28320">MSARTARASMSCAPSTSSSPLARSHATHRERATRVKMRAFPAWNPFINVPEDPNRMSSVDKQRADASDGILGADDAVRSMRDANELRLGISRPDAYFEDMGVRFDFDGCVKRESRDFEALNQLFVSVGFSARAREKLEKAVDNSHAAIWATTTRNSRFARAGQVVGFARATSDGTFTATIWDVAVSPAWQRHGIGRGLMERLVERVLDEEICNVGLYSEGRVVKMYETMGFREKVFDKRVVAMQFRYDSAPYG</sequence>
<keyword evidence="1" id="KW-0808">Transferase</keyword>
<dbReference type="GO" id="GO:0005737">
    <property type="term" value="C:cytoplasm"/>
    <property type="evidence" value="ECO:0007669"/>
    <property type="project" value="TreeGrafter"/>
</dbReference>
<dbReference type="RefSeq" id="XP_022839629.1">
    <property type="nucleotide sequence ID" value="XM_022983354.1"/>
</dbReference>
<evidence type="ECO:0000313" key="6">
    <source>
        <dbReference type="Proteomes" id="UP000009170"/>
    </source>
</evidence>
<accession>A0A090M8N9</accession>
<dbReference type="PROSITE" id="PS51186">
    <property type="entry name" value="GNAT"/>
    <property type="match status" value="1"/>
</dbReference>
<dbReference type="GO" id="GO:0008080">
    <property type="term" value="F:N-acetyltransferase activity"/>
    <property type="evidence" value="ECO:0007669"/>
    <property type="project" value="InterPro"/>
</dbReference>
<gene>
    <name evidence="5" type="ORF">OT_ostta09g02380</name>
</gene>
<feature type="domain" description="N-acetyltransferase" evidence="4">
    <location>
        <begin position="108"/>
        <end position="248"/>
    </location>
</feature>
<reference evidence="6" key="1">
    <citation type="journal article" date="2006" name="Proc. Natl. Acad. Sci. U.S.A.">
        <title>Genome analysis of the smallest free-living eukaryote Ostreococcus tauri unveils many unique features.</title>
        <authorList>
            <person name="Derelle E."/>
            <person name="Ferraz C."/>
            <person name="Rombauts S."/>
            <person name="Rouze P."/>
            <person name="Worden A.Z."/>
            <person name="Robbens S."/>
            <person name="Partensky F."/>
            <person name="Degroeve S."/>
            <person name="Echeynie S."/>
            <person name="Cooke R."/>
            <person name="Saeys Y."/>
            <person name="Wuyts J."/>
            <person name="Jabbari K."/>
            <person name="Bowler C."/>
            <person name="Panaud O."/>
            <person name="Piegu B."/>
            <person name="Ball S.G."/>
            <person name="Ral J.-P."/>
            <person name="Bouget F.-Y."/>
            <person name="Piganeau G."/>
            <person name="De Baets B."/>
            <person name="Picard A."/>
            <person name="Delseny M."/>
            <person name="Demaille J."/>
            <person name="Van de Peer Y."/>
            <person name="Moreau H."/>
        </authorList>
    </citation>
    <scope>NUCLEOTIDE SEQUENCE [LARGE SCALE GENOMIC DNA]</scope>
    <source>
        <strain evidence="6">OTTH 0595 / CCAP 157/2 / RCC745</strain>
    </source>
</reference>
<dbReference type="STRING" id="70448.A0A090M8N9"/>
<dbReference type="CDD" id="cd04301">
    <property type="entry name" value="NAT_SF"/>
    <property type="match status" value="1"/>
</dbReference>
<dbReference type="Pfam" id="PF00583">
    <property type="entry name" value="Acetyltransf_1"/>
    <property type="match status" value="1"/>
</dbReference>
<dbReference type="EMBL" id="CAID01000009">
    <property type="protein sequence ID" value="CEF99072.1"/>
    <property type="molecule type" value="Genomic_DNA"/>
</dbReference>
<dbReference type="GeneID" id="9831651"/>
<dbReference type="PANTHER" id="PTHR43626:SF4">
    <property type="entry name" value="GCN5-RELATED N-ACETYLTRANSFERASE 2, CHLOROPLASTIC"/>
    <property type="match status" value="1"/>
</dbReference>
<reference evidence="5 6" key="2">
    <citation type="journal article" date="2014" name="BMC Genomics">
        <title>An improved genome of the model marine alga Ostreococcus tauri unfolds by assessing Illumina de novo assemblies.</title>
        <authorList>
            <person name="Blanc-Mathieu R."/>
            <person name="Verhelst B."/>
            <person name="Derelle E."/>
            <person name="Rombauts S."/>
            <person name="Bouget F.Y."/>
            <person name="Carre I."/>
            <person name="Chateau A."/>
            <person name="Eyre-Walker A."/>
            <person name="Grimsley N."/>
            <person name="Moreau H."/>
            <person name="Piegu B."/>
            <person name="Rivals E."/>
            <person name="Schackwitz W."/>
            <person name="Van de Peer Y."/>
            <person name="Piganeau G."/>
        </authorList>
    </citation>
    <scope>NUCLEOTIDE SEQUENCE [LARGE SCALE GENOMIC DNA]</scope>
    <source>
        <strain evidence="6">OTTH 0595 / CCAP 157/2 / RCC745</strain>
    </source>
</reference>
<dbReference type="AlphaFoldDB" id="A0A090M8N9"/>
<dbReference type="Proteomes" id="UP000009170">
    <property type="component" value="Unassembled WGS sequence"/>
</dbReference>
<keyword evidence="2" id="KW-0012">Acyltransferase</keyword>
<dbReference type="InterPro" id="IPR000182">
    <property type="entry name" value="GNAT_dom"/>
</dbReference>
<organism evidence="5 6">
    <name type="scientific">Ostreococcus tauri</name>
    <name type="common">Marine green alga</name>
    <dbReference type="NCBI Taxonomy" id="70448"/>
    <lineage>
        <taxon>Eukaryota</taxon>
        <taxon>Viridiplantae</taxon>
        <taxon>Chlorophyta</taxon>
        <taxon>Mamiellophyceae</taxon>
        <taxon>Mamiellales</taxon>
        <taxon>Bathycoccaceae</taxon>
        <taxon>Ostreococcus</taxon>
    </lineage>
</organism>
<evidence type="ECO:0000256" key="3">
    <source>
        <dbReference type="SAM" id="MobiDB-lite"/>
    </source>
</evidence>
<dbReference type="InterPro" id="IPR045039">
    <property type="entry name" value="NSI-like"/>
</dbReference>
<dbReference type="InterPro" id="IPR016181">
    <property type="entry name" value="Acyl_CoA_acyltransferase"/>
</dbReference>
<comment type="caution">
    <text evidence="5">The sequence shown here is derived from an EMBL/GenBank/DDBJ whole genome shotgun (WGS) entry which is preliminary data.</text>
</comment>
<feature type="region of interest" description="Disordered" evidence="3">
    <location>
        <begin position="1"/>
        <end position="29"/>
    </location>
</feature>
<dbReference type="Gene3D" id="3.40.630.30">
    <property type="match status" value="1"/>
</dbReference>
<evidence type="ECO:0000313" key="5">
    <source>
        <dbReference type="EMBL" id="CEF99072.1"/>
    </source>
</evidence>
<dbReference type="KEGG" id="ota:OT_ostta09g02380"/>
<proteinExistence type="predicted"/>
<evidence type="ECO:0000256" key="2">
    <source>
        <dbReference type="ARBA" id="ARBA00023315"/>
    </source>
</evidence>
<dbReference type="InParanoid" id="A0A090M8N9"/>
<dbReference type="PANTHER" id="PTHR43626">
    <property type="entry name" value="ACYL-COA N-ACYLTRANSFERASE"/>
    <property type="match status" value="1"/>
</dbReference>